<dbReference type="PANTHER" id="PTHR47511:SF1">
    <property type="entry name" value="PEPTIDYL-PROLYL CIS-TRANS ISOMERASE CYP23"/>
    <property type="match status" value="1"/>
</dbReference>
<protein>
    <recommendedName>
        <fullName evidence="1">PPIase cyclophilin-type domain-containing protein</fullName>
    </recommendedName>
</protein>
<accession>A0A6T8K2A2</accession>
<dbReference type="AlphaFoldDB" id="A0A6T8K2A2"/>
<organism evidence="2">
    <name type="scientific">Hemiselmis andersenii</name>
    <name type="common">Cryptophyte alga</name>
    <dbReference type="NCBI Taxonomy" id="464988"/>
    <lineage>
        <taxon>Eukaryota</taxon>
        <taxon>Cryptophyceae</taxon>
        <taxon>Cryptomonadales</taxon>
        <taxon>Hemiselmidaceae</taxon>
        <taxon>Hemiselmis</taxon>
    </lineage>
</organism>
<proteinExistence type="predicted"/>
<name>A0A6T8K2A2_HEMAN</name>
<dbReference type="GO" id="GO:0003755">
    <property type="term" value="F:peptidyl-prolyl cis-trans isomerase activity"/>
    <property type="evidence" value="ECO:0007669"/>
    <property type="project" value="InterPro"/>
</dbReference>
<dbReference type="Gene3D" id="2.40.100.10">
    <property type="entry name" value="Cyclophilin-like"/>
    <property type="match status" value="1"/>
</dbReference>
<dbReference type="EMBL" id="HBFK01015453">
    <property type="protein sequence ID" value="CAD8742991.1"/>
    <property type="molecule type" value="Transcribed_RNA"/>
</dbReference>
<dbReference type="InterPro" id="IPR044233">
    <property type="entry name" value="CYP23-like"/>
</dbReference>
<evidence type="ECO:0000313" key="2">
    <source>
        <dbReference type="EMBL" id="CAD8742991.1"/>
    </source>
</evidence>
<evidence type="ECO:0000313" key="3">
    <source>
        <dbReference type="EMBL" id="CAD8986935.1"/>
    </source>
</evidence>
<dbReference type="SUPFAM" id="SSF50891">
    <property type="entry name" value="Cyclophilin-like"/>
    <property type="match status" value="1"/>
</dbReference>
<dbReference type="Pfam" id="PF00160">
    <property type="entry name" value="Pro_isomerase"/>
    <property type="match status" value="1"/>
</dbReference>
<dbReference type="InterPro" id="IPR002130">
    <property type="entry name" value="Cyclophilin-type_PPIase_dom"/>
</dbReference>
<dbReference type="InterPro" id="IPR029000">
    <property type="entry name" value="Cyclophilin-like_dom_sf"/>
</dbReference>
<reference evidence="2" key="1">
    <citation type="submission" date="2021-01" db="EMBL/GenBank/DDBJ databases">
        <authorList>
            <person name="Corre E."/>
            <person name="Pelletier E."/>
            <person name="Niang G."/>
            <person name="Scheremetjew M."/>
            <person name="Finn R."/>
            <person name="Kale V."/>
            <person name="Holt S."/>
            <person name="Cochrane G."/>
            <person name="Meng A."/>
            <person name="Brown T."/>
            <person name="Cohen L."/>
        </authorList>
    </citation>
    <scope>NUCLEOTIDE SEQUENCE</scope>
    <source>
        <strain evidence="2">CCMP441</strain>
        <strain evidence="3">CCMP644</strain>
    </source>
</reference>
<feature type="domain" description="PPIase cyclophilin-type" evidence="1">
    <location>
        <begin position="9"/>
        <end position="164"/>
    </location>
</feature>
<gene>
    <name evidence="3" type="ORF">HAND00432_LOCUS37948</name>
    <name evidence="2" type="ORF">HAND1043_LOCUS9485</name>
</gene>
<sequence length="165" mass="17736">MSGPTFVISTDLGDITVRLREDAAPQHASYMRNLIEAGKYNGAVFYRAEKGFVLQGGLQDASGAKRPAGLPNPPLEFRLPNKRGTVTMARWEDPNSGAGEFFINLGDSPHLDRTGDSGWGLGFTVFGEVVSGLEVADKASLLPTVERGGLKMLTQPIVMNKVAMQ</sequence>
<evidence type="ECO:0000259" key="1">
    <source>
        <dbReference type="PROSITE" id="PS50072"/>
    </source>
</evidence>
<dbReference type="PROSITE" id="PS50072">
    <property type="entry name" value="CSA_PPIASE_2"/>
    <property type="match status" value="1"/>
</dbReference>
<dbReference type="EMBL" id="HBFX01062839">
    <property type="protein sequence ID" value="CAD8986935.1"/>
    <property type="molecule type" value="Transcribed_RNA"/>
</dbReference>
<dbReference type="PANTHER" id="PTHR47511">
    <property type="entry name" value="PEPTIDYL-PROLYL CIS-TRANS ISOMERASE CYP23"/>
    <property type="match status" value="1"/>
</dbReference>